<proteinExistence type="predicted"/>
<protein>
    <submittedName>
        <fullName evidence="1">Uncharacterized protein</fullName>
    </submittedName>
</protein>
<reference evidence="1" key="1">
    <citation type="submission" date="2018-05" db="EMBL/GenBank/DDBJ databases">
        <authorList>
            <person name="Lanie J.A."/>
            <person name="Ng W.-L."/>
            <person name="Kazmierczak K.M."/>
            <person name="Andrzejewski T.M."/>
            <person name="Davidsen T.M."/>
            <person name="Wayne K.J."/>
            <person name="Tettelin H."/>
            <person name="Glass J.I."/>
            <person name="Rusch D."/>
            <person name="Podicherti R."/>
            <person name="Tsui H.-C.T."/>
            <person name="Winkler M.E."/>
        </authorList>
    </citation>
    <scope>NUCLEOTIDE SEQUENCE</scope>
</reference>
<organism evidence="1">
    <name type="scientific">marine metagenome</name>
    <dbReference type="NCBI Taxonomy" id="408172"/>
    <lineage>
        <taxon>unclassified sequences</taxon>
        <taxon>metagenomes</taxon>
        <taxon>ecological metagenomes</taxon>
    </lineage>
</organism>
<gene>
    <name evidence="1" type="ORF">METZ01_LOCUS70915</name>
</gene>
<evidence type="ECO:0000313" key="1">
    <source>
        <dbReference type="EMBL" id="SVA18061.1"/>
    </source>
</evidence>
<dbReference type="AlphaFoldDB" id="A0A381TRG6"/>
<sequence>MSKKLGQPVPESNLVDELNKALLQQTHRYVPVSLLLRYCPVKGTSVPFSWVTKT</sequence>
<accession>A0A381TRG6</accession>
<name>A0A381TRG6_9ZZZZ</name>
<dbReference type="EMBL" id="UINC01004957">
    <property type="protein sequence ID" value="SVA18061.1"/>
    <property type="molecule type" value="Genomic_DNA"/>
</dbReference>